<evidence type="ECO:0000313" key="3">
    <source>
        <dbReference type="Proteomes" id="UP000001307"/>
    </source>
</evidence>
<gene>
    <name evidence="2" type="ORF">GSOID_T00006714001</name>
</gene>
<organism evidence="2">
    <name type="scientific">Oikopleura dioica</name>
    <name type="common">Tunicate</name>
    <dbReference type="NCBI Taxonomy" id="34765"/>
    <lineage>
        <taxon>Eukaryota</taxon>
        <taxon>Metazoa</taxon>
        <taxon>Chordata</taxon>
        <taxon>Tunicata</taxon>
        <taxon>Appendicularia</taxon>
        <taxon>Copelata</taxon>
        <taxon>Oikopleuridae</taxon>
        <taxon>Oikopleura</taxon>
    </lineage>
</organism>
<accession>E4XVR8</accession>
<sequence>MDEAAKRVNSVLDEYQKKREDFKLDAAIKIGGGATVGLTFGILTKRLIKIRRSVVAGSFVGLGMAVERYSQQLSAPYVLPPTCDVTPAARFFPEKFECSQANKLCDLLGLGSAPVENKEEAVIESVVEEIKAEANAVAQEVEHAAETVDTEAKVFEAVAEEIEAVAEKAEALPVIEPVAEQIVEAAEKVEEEAQEVEAVAEKVEEVAQEVEKE</sequence>
<proteinExistence type="predicted"/>
<dbReference type="OrthoDB" id="10433594at2759"/>
<feature type="coiled-coil region" evidence="1">
    <location>
        <begin position="179"/>
        <end position="213"/>
    </location>
</feature>
<dbReference type="InParanoid" id="E4XVR8"/>
<name>E4XVR8_OIKDI</name>
<dbReference type="Proteomes" id="UP000001307">
    <property type="component" value="Unassembled WGS sequence"/>
</dbReference>
<keyword evidence="1" id="KW-0175">Coiled coil</keyword>
<evidence type="ECO:0000313" key="2">
    <source>
        <dbReference type="EMBL" id="CBY13786.1"/>
    </source>
</evidence>
<dbReference type="EMBL" id="FN653219">
    <property type="protein sequence ID" value="CBY13786.1"/>
    <property type="molecule type" value="Genomic_DNA"/>
</dbReference>
<keyword evidence="3" id="KW-1185">Reference proteome</keyword>
<evidence type="ECO:0000256" key="1">
    <source>
        <dbReference type="SAM" id="Coils"/>
    </source>
</evidence>
<dbReference type="AlphaFoldDB" id="E4XVR8"/>
<reference evidence="2" key="1">
    <citation type="journal article" date="2010" name="Science">
        <title>Plasticity of animal genome architecture unmasked by rapid evolution of a pelagic tunicate.</title>
        <authorList>
            <person name="Denoeud F."/>
            <person name="Henriet S."/>
            <person name="Mungpakdee S."/>
            <person name="Aury J.M."/>
            <person name="Da Silva C."/>
            <person name="Brinkmann H."/>
            <person name="Mikhaleva J."/>
            <person name="Olsen L.C."/>
            <person name="Jubin C."/>
            <person name="Canestro C."/>
            <person name="Bouquet J.M."/>
            <person name="Danks G."/>
            <person name="Poulain J."/>
            <person name="Campsteijn C."/>
            <person name="Adamski M."/>
            <person name="Cross I."/>
            <person name="Yadetie F."/>
            <person name="Muffato M."/>
            <person name="Louis A."/>
            <person name="Butcher S."/>
            <person name="Tsagkogeorga G."/>
            <person name="Konrad A."/>
            <person name="Singh S."/>
            <person name="Jensen M.F."/>
            <person name="Cong E.H."/>
            <person name="Eikeseth-Otteraa H."/>
            <person name="Noel B."/>
            <person name="Anthouard V."/>
            <person name="Porcel B.M."/>
            <person name="Kachouri-Lafond R."/>
            <person name="Nishino A."/>
            <person name="Ugolini M."/>
            <person name="Chourrout P."/>
            <person name="Nishida H."/>
            <person name="Aasland R."/>
            <person name="Huzurbazar S."/>
            <person name="Westhof E."/>
            <person name="Delsuc F."/>
            <person name="Lehrach H."/>
            <person name="Reinhardt R."/>
            <person name="Weissenbach J."/>
            <person name="Roy S.W."/>
            <person name="Artiguenave F."/>
            <person name="Postlethwait J.H."/>
            <person name="Manak J.R."/>
            <person name="Thompson E.M."/>
            <person name="Jaillon O."/>
            <person name="Du Pasquier L."/>
            <person name="Boudinot P."/>
            <person name="Liberles D.A."/>
            <person name="Volff J.N."/>
            <person name="Philippe H."/>
            <person name="Lenhard B."/>
            <person name="Roest Crollius H."/>
            <person name="Wincker P."/>
            <person name="Chourrout D."/>
        </authorList>
    </citation>
    <scope>NUCLEOTIDE SEQUENCE [LARGE SCALE GENOMIC DNA]</scope>
</reference>
<protein>
    <submittedName>
        <fullName evidence="2">Uncharacterized protein</fullName>
    </submittedName>
</protein>